<keyword evidence="2" id="KW-1185">Reference proteome</keyword>
<evidence type="ECO:0000313" key="2">
    <source>
        <dbReference type="Proteomes" id="UP001159363"/>
    </source>
</evidence>
<reference evidence="1 2" key="1">
    <citation type="submission" date="2023-02" db="EMBL/GenBank/DDBJ databases">
        <title>LHISI_Scaffold_Assembly.</title>
        <authorList>
            <person name="Stuart O.P."/>
            <person name="Cleave R."/>
            <person name="Magrath M.J.L."/>
            <person name="Mikheyev A.S."/>
        </authorList>
    </citation>
    <scope>NUCLEOTIDE SEQUENCE [LARGE SCALE GENOMIC DNA]</scope>
    <source>
        <strain evidence="1">Daus_M_001</strain>
        <tissue evidence="1">Leg muscle</tissue>
    </source>
</reference>
<sequence length="221" mass="25104">MPSHLSLQTVPREPALLVKLMSQLQPAAGRKRPMRVGPHDALYPRYQYQTEPRQTTHLCNNQIMMGQVSSRTNRLVHIPISIYNQSTTVIIDTAACHNFVHQRFVCAENIRPQRKPIQLATHNNTGKSIGETTLTIKIRDISLQVETSGERHIRGTLASRIGCHYGDCARPDTLWVHREDSRRSKVESTPVLLAELDHAVPSEYHATIQRIGLLDESKFYL</sequence>
<comment type="caution">
    <text evidence="1">The sequence shown here is derived from an EMBL/GenBank/DDBJ whole genome shotgun (WGS) entry which is preliminary data.</text>
</comment>
<proteinExistence type="predicted"/>
<dbReference type="InterPro" id="IPR021109">
    <property type="entry name" value="Peptidase_aspartic_dom_sf"/>
</dbReference>
<dbReference type="Proteomes" id="UP001159363">
    <property type="component" value="Chromosome X"/>
</dbReference>
<dbReference type="EMBL" id="JARBHB010000004">
    <property type="protein sequence ID" value="KAJ8886102.1"/>
    <property type="molecule type" value="Genomic_DNA"/>
</dbReference>
<gene>
    <name evidence="1" type="ORF">PR048_012311</name>
</gene>
<name>A0ABQ9HPD1_9NEOP</name>
<organism evidence="1 2">
    <name type="scientific">Dryococelus australis</name>
    <dbReference type="NCBI Taxonomy" id="614101"/>
    <lineage>
        <taxon>Eukaryota</taxon>
        <taxon>Metazoa</taxon>
        <taxon>Ecdysozoa</taxon>
        <taxon>Arthropoda</taxon>
        <taxon>Hexapoda</taxon>
        <taxon>Insecta</taxon>
        <taxon>Pterygota</taxon>
        <taxon>Neoptera</taxon>
        <taxon>Polyneoptera</taxon>
        <taxon>Phasmatodea</taxon>
        <taxon>Verophasmatodea</taxon>
        <taxon>Anareolatae</taxon>
        <taxon>Phasmatidae</taxon>
        <taxon>Eurycanthinae</taxon>
        <taxon>Dryococelus</taxon>
    </lineage>
</organism>
<dbReference type="CDD" id="cd00303">
    <property type="entry name" value="retropepsin_like"/>
    <property type="match status" value="1"/>
</dbReference>
<accession>A0ABQ9HPD1</accession>
<dbReference type="Gene3D" id="2.40.70.10">
    <property type="entry name" value="Acid Proteases"/>
    <property type="match status" value="1"/>
</dbReference>
<evidence type="ECO:0000313" key="1">
    <source>
        <dbReference type="EMBL" id="KAJ8886102.1"/>
    </source>
</evidence>
<protein>
    <submittedName>
        <fullName evidence="1">Uncharacterized protein</fullName>
    </submittedName>
</protein>